<evidence type="ECO:0008006" key="3">
    <source>
        <dbReference type="Google" id="ProtNLM"/>
    </source>
</evidence>
<accession>A0ABV4Z0D2</accession>
<evidence type="ECO:0000313" key="2">
    <source>
        <dbReference type="Proteomes" id="UP001241748"/>
    </source>
</evidence>
<sequence>MKEMMQIFLTAIKKRGHILKLIEKVDELKIKLICEGQEDSLIFQRGEVFLHSDKSDNSVTYEINGQRDSIYRLLEGKEKLRILIKDGQLKVKAPFRTILLIESIFYLTKPEELYKEFIS</sequence>
<dbReference type="Proteomes" id="UP001241748">
    <property type="component" value="Unassembled WGS sequence"/>
</dbReference>
<comment type="caution">
    <text evidence="1">The sequence shown here is derived from an EMBL/GenBank/DDBJ whole genome shotgun (WGS) entry which is preliminary data.</text>
</comment>
<reference evidence="1 2" key="1">
    <citation type="submission" date="2024-05" db="EMBL/GenBank/DDBJ databases">
        <authorList>
            <person name="Venkateswaran K."/>
        </authorList>
    </citation>
    <scope>NUCLEOTIDE SEQUENCE [LARGE SCALE GENOMIC DNA]</scope>
    <source>
        <strain evidence="1 2">179-C4-2-HS</strain>
    </source>
</reference>
<protein>
    <recommendedName>
        <fullName evidence="3">SCP2 domain-containing protein</fullName>
    </recommendedName>
</protein>
<keyword evidence="2" id="KW-1185">Reference proteome</keyword>
<organism evidence="1 2">
    <name type="scientific">Neobacillus driksii</name>
    <dbReference type="NCBI Taxonomy" id="3035913"/>
    <lineage>
        <taxon>Bacteria</taxon>
        <taxon>Bacillati</taxon>
        <taxon>Bacillota</taxon>
        <taxon>Bacilli</taxon>
        <taxon>Bacillales</taxon>
        <taxon>Bacillaceae</taxon>
        <taxon>Neobacillus</taxon>
    </lineage>
</organism>
<dbReference type="RefSeq" id="WP_306075995.1">
    <property type="nucleotide sequence ID" value="NZ_JAROBZ020000003.1"/>
</dbReference>
<name>A0ABV4Z0D2_9BACI</name>
<proteinExistence type="predicted"/>
<dbReference type="EMBL" id="JAROBZ020000003">
    <property type="protein sequence ID" value="MFB3170562.1"/>
    <property type="molecule type" value="Genomic_DNA"/>
</dbReference>
<evidence type="ECO:0000313" key="1">
    <source>
        <dbReference type="EMBL" id="MFB3170562.1"/>
    </source>
</evidence>
<gene>
    <name evidence="1" type="ORF">P5G62_025955</name>
</gene>